<dbReference type="RefSeq" id="WP_035034562.1">
    <property type="nucleotide sequence ID" value="NZ_CP068983.1"/>
</dbReference>
<dbReference type="AlphaFoldDB" id="A0AA41QQE6"/>
<dbReference type="EMBL" id="JALAZD010000003">
    <property type="protein sequence ID" value="MCI0128780.1"/>
    <property type="molecule type" value="Genomic_DNA"/>
</dbReference>
<reference evidence="1" key="1">
    <citation type="submission" date="2022-03" db="EMBL/GenBank/DDBJ databases">
        <title>The complete genome sequence of a Methyloterrigena soli.</title>
        <authorList>
            <person name="Zi Z."/>
        </authorList>
    </citation>
    <scope>NUCLEOTIDE SEQUENCE</scope>
    <source>
        <strain evidence="1">M48</strain>
    </source>
</reference>
<organism evidence="1 2">
    <name type="scientific">Paradevosia shaoguanensis</name>
    <dbReference type="NCBI Taxonomy" id="1335043"/>
    <lineage>
        <taxon>Bacteria</taxon>
        <taxon>Pseudomonadati</taxon>
        <taxon>Pseudomonadota</taxon>
        <taxon>Alphaproteobacteria</taxon>
        <taxon>Hyphomicrobiales</taxon>
        <taxon>Devosiaceae</taxon>
        <taxon>Paradevosia</taxon>
    </lineage>
</organism>
<evidence type="ECO:0008006" key="3">
    <source>
        <dbReference type="Google" id="ProtNLM"/>
    </source>
</evidence>
<gene>
    <name evidence="1" type="ORF">ML536_18255</name>
</gene>
<dbReference type="Proteomes" id="UP001156140">
    <property type="component" value="Unassembled WGS sequence"/>
</dbReference>
<name>A0AA41QQE6_9HYPH</name>
<evidence type="ECO:0000313" key="2">
    <source>
        <dbReference type="Proteomes" id="UP001156140"/>
    </source>
</evidence>
<protein>
    <recommendedName>
        <fullName evidence="3">DUF3299 domain-containing protein</fullName>
    </recommendedName>
</protein>
<keyword evidence="2" id="KW-1185">Reference proteome</keyword>
<comment type="caution">
    <text evidence="1">The sequence shown here is derived from an EMBL/GenBank/DDBJ whole genome shotgun (WGS) entry which is preliminary data.</text>
</comment>
<sequence length="147" mass="16327">MITRRTFGAGLVGLSALPLLSTPSRAETPRIRMGMLYDYDKDMAFSDTANELAGSVVEIQGFMAPHLKVDSDFFILSNQPVDTCPFCESEDAWIDTIIFVVMRERQEAINPGTLIWTRGTLDIGPAVDEATGFVSRVRLLDADFYRA</sequence>
<proteinExistence type="predicted"/>
<evidence type="ECO:0000313" key="1">
    <source>
        <dbReference type="EMBL" id="MCI0128780.1"/>
    </source>
</evidence>
<accession>A0AA41QQE6</accession>